<comment type="caution">
    <text evidence="1">The sequence shown here is derived from an EMBL/GenBank/DDBJ whole genome shotgun (WGS) entry which is preliminary data.</text>
</comment>
<dbReference type="EMBL" id="JAUJYN010000004">
    <property type="protein sequence ID" value="KAK1274575.1"/>
    <property type="molecule type" value="Genomic_DNA"/>
</dbReference>
<accession>A0AAV9BD78</accession>
<dbReference type="Proteomes" id="UP001179952">
    <property type="component" value="Unassembled WGS sequence"/>
</dbReference>
<dbReference type="AlphaFoldDB" id="A0AAV9BD78"/>
<evidence type="ECO:0000313" key="2">
    <source>
        <dbReference type="Proteomes" id="UP001179952"/>
    </source>
</evidence>
<reference evidence="1" key="2">
    <citation type="submission" date="2023-06" db="EMBL/GenBank/DDBJ databases">
        <authorList>
            <person name="Ma L."/>
            <person name="Liu K.-W."/>
            <person name="Li Z."/>
            <person name="Hsiao Y.-Y."/>
            <person name="Qi Y."/>
            <person name="Fu T."/>
            <person name="Tang G."/>
            <person name="Zhang D."/>
            <person name="Sun W.-H."/>
            <person name="Liu D.-K."/>
            <person name="Li Y."/>
            <person name="Chen G.-Z."/>
            <person name="Liu X.-D."/>
            <person name="Liao X.-Y."/>
            <person name="Jiang Y.-T."/>
            <person name="Yu X."/>
            <person name="Hao Y."/>
            <person name="Huang J."/>
            <person name="Zhao X.-W."/>
            <person name="Ke S."/>
            <person name="Chen Y.-Y."/>
            <person name="Wu W.-L."/>
            <person name="Hsu J.-L."/>
            <person name="Lin Y.-F."/>
            <person name="Huang M.-D."/>
            <person name="Li C.-Y."/>
            <person name="Huang L."/>
            <person name="Wang Z.-W."/>
            <person name="Zhao X."/>
            <person name="Zhong W.-Y."/>
            <person name="Peng D.-H."/>
            <person name="Ahmad S."/>
            <person name="Lan S."/>
            <person name="Zhang J.-S."/>
            <person name="Tsai W.-C."/>
            <person name="Van De Peer Y."/>
            <person name="Liu Z.-J."/>
        </authorList>
    </citation>
    <scope>NUCLEOTIDE SEQUENCE</scope>
    <source>
        <strain evidence="1">SCP</strain>
        <tissue evidence="1">Leaves</tissue>
    </source>
</reference>
<keyword evidence="2" id="KW-1185">Reference proteome</keyword>
<proteinExistence type="predicted"/>
<protein>
    <submittedName>
        <fullName evidence="1">Uncharacterized protein</fullName>
    </submittedName>
</protein>
<name>A0AAV9BD78_ACOGR</name>
<evidence type="ECO:0000313" key="1">
    <source>
        <dbReference type="EMBL" id="KAK1274575.1"/>
    </source>
</evidence>
<organism evidence="1 2">
    <name type="scientific">Acorus gramineus</name>
    <name type="common">Dwarf sweet flag</name>
    <dbReference type="NCBI Taxonomy" id="55184"/>
    <lineage>
        <taxon>Eukaryota</taxon>
        <taxon>Viridiplantae</taxon>
        <taxon>Streptophyta</taxon>
        <taxon>Embryophyta</taxon>
        <taxon>Tracheophyta</taxon>
        <taxon>Spermatophyta</taxon>
        <taxon>Magnoliopsida</taxon>
        <taxon>Liliopsida</taxon>
        <taxon>Acoraceae</taxon>
        <taxon>Acorus</taxon>
    </lineage>
</organism>
<reference evidence="1" key="1">
    <citation type="journal article" date="2023" name="Nat. Commun.">
        <title>Diploid and tetraploid genomes of Acorus and the evolution of monocots.</title>
        <authorList>
            <person name="Ma L."/>
            <person name="Liu K.W."/>
            <person name="Li Z."/>
            <person name="Hsiao Y.Y."/>
            <person name="Qi Y."/>
            <person name="Fu T."/>
            <person name="Tang G.D."/>
            <person name="Zhang D."/>
            <person name="Sun W.H."/>
            <person name="Liu D.K."/>
            <person name="Li Y."/>
            <person name="Chen G.Z."/>
            <person name="Liu X.D."/>
            <person name="Liao X.Y."/>
            <person name="Jiang Y.T."/>
            <person name="Yu X."/>
            <person name="Hao Y."/>
            <person name="Huang J."/>
            <person name="Zhao X.W."/>
            <person name="Ke S."/>
            <person name="Chen Y.Y."/>
            <person name="Wu W.L."/>
            <person name="Hsu J.L."/>
            <person name="Lin Y.F."/>
            <person name="Huang M.D."/>
            <person name="Li C.Y."/>
            <person name="Huang L."/>
            <person name="Wang Z.W."/>
            <person name="Zhao X."/>
            <person name="Zhong W.Y."/>
            <person name="Peng D.H."/>
            <person name="Ahmad S."/>
            <person name="Lan S."/>
            <person name="Zhang J.S."/>
            <person name="Tsai W.C."/>
            <person name="Van de Peer Y."/>
            <person name="Liu Z.J."/>
        </authorList>
    </citation>
    <scope>NUCLEOTIDE SEQUENCE</scope>
    <source>
        <strain evidence="1">SCP</strain>
    </source>
</reference>
<gene>
    <name evidence="1" type="ORF">QJS04_geneDACA010899</name>
</gene>
<sequence>MSMSLKRESVIHPILLQKMIVAFVWKIYRREDWFDNCLANIYFTRHVSISGLFLILLRKHVRFVVRGLGDKKCLGEK</sequence>